<proteinExistence type="predicted"/>
<feature type="domain" description="Porin" evidence="12">
    <location>
        <begin position="12"/>
        <end position="329"/>
    </location>
</feature>
<dbReference type="Pfam" id="PF13609">
    <property type="entry name" value="Porin_4"/>
    <property type="match status" value="1"/>
</dbReference>
<dbReference type="RefSeq" id="WP_092001175.1">
    <property type="nucleotide sequence ID" value="NZ_FMYQ01000022.1"/>
</dbReference>
<dbReference type="InterPro" id="IPR033900">
    <property type="entry name" value="Gram_neg_porin_domain"/>
</dbReference>
<dbReference type="CDD" id="cd00342">
    <property type="entry name" value="gram_neg_porins"/>
    <property type="match status" value="1"/>
</dbReference>
<evidence type="ECO:0000256" key="10">
    <source>
        <dbReference type="ARBA" id="ARBA00023237"/>
    </source>
</evidence>
<dbReference type="AlphaFoldDB" id="A0A1G6W446"/>
<evidence type="ECO:0000256" key="3">
    <source>
        <dbReference type="ARBA" id="ARBA00022448"/>
    </source>
</evidence>
<keyword evidence="9" id="KW-0472">Membrane</keyword>
<dbReference type="OrthoDB" id="8982743at2"/>
<keyword evidence="7" id="KW-0406">Ion transport</keyword>
<dbReference type="Proteomes" id="UP000198908">
    <property type="component" value="Unassembled WGS sequence"/>
</dbReference>
<evidence type="ECO:0000256" key="2">
    <source>
        <dbReference type="ARBA" id="ARBA00011233"/>
    </source>
</evidence>
<comment type="subunit">
    <text evidence="2">Homotrimer.</text>
</comment>
<evidence type="ECO:0000256" key="1">
    <source>
        <dbReference type="ARBA" id="ARBA00004571"/>
    </source>
</evidence>
<reference evidence="14" key="1">
    <citation type="submission" date="2016-09" db="EMBL/GenBank/DDBJ databases">
        <authorList>
            <person name="Varghese N."/>
            <person name="Submissions S."/>
        </authorList>
    </citation>
    <scope>NUCLEOTIDE SEQUENCE [LARGE SCALE GENOMIC DNA]</scope>
    <source>
        <strain evidence="14">TNe-862</strain>
    </source>
</reference>
<keyword evidence="3" id="KW-0813">Transport</keyword>
<evidence type="ECO:0000313" key="14">
    <source>
        <dbReference type="Proteomes" id="UP000198908"/>
    </source>
</evidence>
<sequence>MKKTVTSSMLFLLATGMAHAQSSVSMYGSIDEGITYNTNAKGHGTATVGPVAVPDFYGIRGTEDLGNHLKAIFALQNGFLSSTGAGTIAGEAFSHFSWVGLSSDYGTLTLGRQLDLNAEVNRVNANGAVQYTFYAFHPANLDNLGIRGDSINNSIKYATPSYHGLSAAFLYGFGDGTTQLGRVISADITYKSGPLRVAAVYSGWRNHSIDLATQLGYTSFLGQQLTSGKLFLAKDQNIIGLSAFYSASPHLDLHGVLTQVNLDAEAGEARMRTAELGADIHVTHANTIAVGGYLSWLSGTRYENIGVGDLHQLSRRTLVYAQVTYEHADGFGNAAIPLLAPSNSPNQTAIRVGVHHFF</sequence>
<dbReference type="SUPFAM" id="SSF56935">
    <property type="entry name" value="Porins"/>
    <property type="match status" value="1"/>
</dbReference>
<dbReference type="GO" id="GO:0015288">
    <property type="term" value="F:porin activity"/>
    <property type="evidence" value="ECO:0007669"/>
    <property type="project" value="UniProtKB-KW"/>
</dbReference>
<keyword evidence="10" id="KW-0998">Cell outer membrane</keyword>
<dbReference type="InterPro" id="IPR023614">
    <property type="entry name" value="Porin_dom_sf"/>
</dbReference>
<evidence type="ECO:0000256" key="4">
    <source>
        <dbReference type="ARBA" id="ARBA00022452"/>
    </source>
</evidence>
<accession>A0A1G6W446</accession>
<dbReference type="EMBL" id="FMYQ01000022">
    <property type="protein sequence ID" value="SDD60652.1"/>
    <property type="molecule type" value="Genomic_DNA"/>
</dbReference>
<dbReference type="GO" id="GO:0046930">
    <property type="term" value="C:pore complex"/>
    <property type="evidence" value="ECO:0007669"/>
    <property type="project" value="UniProtKB-KW"/>
</dbReference>
<evidence type="ECO:0000256" key="9">
    <source>
        <dbReference type="ARBA" id="ARBA00023136"/>
    </source>
</evidence>
<feature type="chain" id="PRO_5011695203" evidence="11">
    <location>
        <begin position="21"/>
        <end position="358"/>
    </location>
</feature>
<dbReference type="InterPro" id="IPR050298">
    <property type="entry name" value="Gram-neg_bact_OMP"/>
</dbReference>
<dbReference type="GO" id="GO:0006811">
    <property type="term" value="P:monoatomic ion transport"/>
    <property type="evidence" value="ECO:0007669"/>
    <property type="project" value="UniProtKB-KW"/>
</dbReference>
<comment type="subcellular location">
    <subcellularLocation>
        <location evidence="1">Cell outer membrane</location>
        <topology evidence="1">Multi-pass membrane protein</topology>
    </subcellularLocation>
</comment>
<dbReference type="PANTHER" id="PTHR34501">
    <property type="entry name" value="PROTEIN YDDL-RELATED"/>
    <property type="match status" value="1"/>
</dbReference>
<keyword evidence="14" id="KW-1185">Reference proteome</keyword>
<protein>
    <submittedName>
        <fullName evidence="13">Outer membrane protein (Porin)</fullName>
    </submittedName>
</protein>
<gene>
    <name evidence="13" type="ORF">SAMN05421548_12259</name>
</gene>
<evidence type="ECO:0000256" key="7">
    <source>
        <dbReference type="ARBA" id="ARBA00023065"/>
    </source>
</evidence>
<evidence type="ECO:0000256" key="5">
    <source>
        <dbReference type="ARBA" id="ARBA00022692"/>
    </source>
</evidence>
<keyword evidence="5" id="KW-0812">Transmembrane</keyword>
<name>A0A1G6W446_9BURK</name>
<keyword evidence="8" id="KW-0626">Porin</keyword>
<evidence type="ECO:0000259" key="12">
    <source>
        <dbReference type="Pfam" id="PF13609"/>
    </source>
</evidence>
<dbReference type="STRING" id="416944.SAMN05421548_12259"/>
<evidence type="ECO:0000313" key="13">
    <source>
        <dbReference type="EMBL" id="SDD60652.1"/>
    </source>
</evidence>
<keyword evidence="6 11" id="KW-0732">Signal</keyword>
<keyword evidence="4" id="KW-1134">Transmembrane beta strand</keyword>
<dbReference type="GO" id="GO:0009279">
    <property type="term" value="C:cell outer membrane"/>
    <property type="evidence" value="ECO:0007669"/>
    <property type="project" value="UniProtKB-SubCell"/>
</dbReference>
<organism evidence="13 14">
    <name type="scientific">Paraburkholderia lycopersici</name>
    <dbReference type="NCBI Taxonomy" id="416944"/>
    <lineage>
        <taxon>Bacteria</taxon>
        <taxon>Pseudomonadati</taxon>
        <taxon>Pseudomonadota</taxon>
        <taxon>Betaproteobacteria</taxon>
        <taxon>Burkholderiales</taxon>
        <taxon>Burkholderiaceae</taxon>
        <taxon>Paraburkholderia</taxon>
    </lineage>
</organism>
<dbReference type="PRINTS" id="PR00184">
    <property type="entry name" value="NEISSPPORIN"/>
</dbReference>
<dbReference type="PANTHER" id="PTHR34501:SF9">
    <property type="entry name" value="MAJOR OUTER MEMBRANE PROTEIN P.IA"/>
    <property type="match status" value="1"/>
</dbReference>
<feature type="signal peptide" evidence="11">
    <location>
        <begin position="1"/>
        <end position="20"/>
    </location>
</feature>
<dbReference type="Gene3D" id="2.40.160.10">
    <property type="entry name" value="Porin"/>
    <property type="match status" value="1"/>
</dbReference>
<dbReference type="InterPro" id="IPR002299">
    <property type="entry name" value="Porin_Neis"/>
</dbReference>
<evidence type="ECO:0000256" key="8">
    <source>
        <dbReference type="ARBA" id="ARBA00023114"/>
    </source>
</evidence>
<evidence type="ECO:0000256" key="11">
    <source>
        <dbReference type="SAM" id="SignalP"/>
    </source>
</evidence>
<evidence type="ECO:0000256" key="6">
    <source>
        <dbReference type="ARBA" id="ARBA00022729"/>
    </source>
</evidence>